<evidence type="ECO:0000313" key="1">
    <source>
        <dbReference type="EMBL" id="KNZ50292.1"/>
    </source>
</evidence>
<proteinExistence type="predicted"/>
<protein>
    <submittedName>
        <fullName evidence="1">Uncharacterized protein</fullName>
    </submittedName>
</protein>
<name>A0A0L6UPX1_9BASI</name>
<organism evidence="1 2">
    <name type="scientific">Puccinia sorghi</name>
    <dbReference type="NCBI Taxonomy" id="27349"/>
    <lineage>
        <taxon>Eukaryota</taxon>
        <taxon>Fungi</taxon>
        <taxon>Dikarya</taxon>
        <taxon>Basidiomycota</taxon>
        <taxon>Pucciniomycotina</taxon>
        <taxon>Pucciniomycetes</taxon>
        <taxon>Pucciniales</taxon>
        <taxon>Pucciniaceae</taxon>
        <taxon>Puccinia</taxon>
    </lineage>
</organism>
<dbReference type="EMBL" id="LAVV01009614">
    <property type="protein sequence ID" value="KNZ50292.1"/>
    <property type="molecule type" value="Genomic_DNA"/>
</dbReference>
<gene>
    <name evidence="1" type="ORF">VP01_4500g1</name>
</gene>
<comment type="caution">
    <text evidence="1">The sequence shown here is derived from an EMBL/GenBank/DDBJ whole genome shotgun (WGS) entry which is preliminary data.</text>
</comment>
<sequence length="411" mass="48139">MRCRAGTKFQENTLKSFFPQTSEVACFHLFFLLLEIIKQLFINRIFIITKVPQQQQKLVLWTVNHKYIIYDLHYVPRRAHKKYSKYLSEYSPPTSRVLNTTLSSYLKPPGMLVRVVDFLKVTQDKLKLEKKVSGSTEQSRYMSWEVKKGSTLTGKRKERRLKENYEQKILRRKSLQKKLAQLPAVDMRKVPGRFSLMHSHCAYCTVIMTAWLEHTEHAACQLQAVENFFCTMSADWRKDRVGDLFYIKIGFVFLVQLISEERNIAAAAASRGVTRHVTVLKSQHRYLKLPHLSLPLFIIKCLLQDHHLWLSQPVQVLASCLSHIFLKLSILPRVISCLILLNYGLLRLRDDSWHFQGSAINHVFSETLQKLFRISQSELVIKLNCIQINPKIYQSKWVDQLLSNFLCINWK</sequence>
<accession>A0A0L6UPX1</accession>
<dbReference type="Proteomes" id="UP000037035">
    <property type="component" value="Unassembled WGS sequence"/>
</dbReference>
<keyword evidence="2" id="KW-1185">Reference proteome</keyword>
<dbReference type="AlphaFoldDB" id="A0A0L6UPX1"/>
<reference evidence="1 2" key="1">
    <citation type="submission" date="2015-08" db="EMBL/GenBank/DDBJ databases">
        <title>Next Generation Sequencing and Analysis of the Genome of Puccinia sorghi L Schw, the Causal Agent of Maize Common Rust.</title>
        <authorList>
            <person name="Rochi L."/>
            <person name="Burguener G."/>
            <person name="Darino M."/>
            <person name="Turjanski A."/>
            <person name="Kreff E."/>
            <person name="Dieguez M.J."/>
            <person name="Sacco F."/>
        </authorList>
    </citation>
    <scope>NUCLEOTIDE SEQUENCE [LARGE SCALE GENOMIC DNA]</scope>
    <source>
        <strain evidence="1 2">RO10H11247</strain>
    </source>
</reference>
<evidence type="ECO:0000313" key="2">
    <source>
        <dbReference type="Proteomes" id="UP000037035"/>
    </source>
</evidence>
<dbReference type="VEuPathDB" id="FungiDB:VP01_4500g1"/>